<comment type="caution">
    <text evidence="3">The sequence shown here is derived from an EMBL/GenBank/DDBJ whole genome shotgun (WGS) entry which is preliminary data.</text>
</comment>
<dbReference type="OrthoDB" id="2417521at2"/>
<feature type="coiled-coil region" evidence="2">
    <location>
        <begin position="162"/>
        <end position="189"/>
    </location>
</feature>
<gene>
    <name evidence="3" type="ORF">ERX29_07470</name>
</gene>
<sequence>MDINERIDQAFEAFHEGDEREAERLFALLKNDVSPEDKDYNQYLNALGYFYTLKLNLDKAREVYQQLLDKADTAEDKYAAIHELGIVSRMDSEFEAARDYFAQEEEIISSDFPDDNLLKSINRYELGYVYMQEGNYPEAIDILNEALKLADLAGDALGIGSIHRALGELNAAQDKRDAAKEHFTSAKKNFRIAGEDISVQEIEMLESIIFED</sequence>
<evidence type="ECO:0000256" key="2">
    <source>
        <dbReference type="SAM" id="Coils"/>
    </source>
</evidence>
<evidence type="ECO:0000313" key="4">
    <source>
        <dbReference type="Proteomes" id="UP000294802"/>
    </source>
</evidence>
<dbReference type="InterPro" id="IPR011990">
    <property type="entry name" value="TPR-like_helical_dom_sf"/>
</dbReference>
<keyword evidence="1" id="KW-0802">TPR repeat</keyword>
<reference evidence="3 4" key="1">
    <citation type="submission" date="2019-01" db="EMBL/GenBank/DDBJ databases">
        <title>Draft genome sequences of the type strains of six Macrococcus species.</title>
        <authorList>
            <person name="Mazhar S."/>
            <person name="Altermann E."/>
            <person name="Hill C."/>
            <person name="Mcauliffe O."/>
        </authorList>
    </citation>
    <scope>NUCLEOTIDE SEQUENCE [LARGE SCALE GENOMIC DNA]</scope>
    <source>
        <strain evidence="3 4">CCM4815</strain>
    </source>
</reference>
<protein>
    <submittedName>
        <fullName evidence="3">Tetratricopeptide repeat protein</fullName>
    </submittedName>
</protein>
<dbReference type="Pfam" id="PF13424">
    <property type="entry name" value="TPR_12"/>
    <property type="match status" value="1"/>
</dbReference>
<proteinExistence type="predicted"/>
<feature type="repeat" description="TPR" evidence="1">
    <location>
        <begin position="120"/>
        <end position="153"/>
    </location>
</feature>
<dbReference type="PROSITE" id="PS50005">
    <property type="entry name" value="TPR"/>
    <property type="match status" value="1"/>
</dbReference>
<keyword evidence="4" id="KW-1185">Reference proteome</keyword>
<evidence type="ECO:0000313" key="3">
    <source>
        <dbReference type="EMBL" id="TDM07883.1"/>
    </source>
</evidence>
<dbReference type="InterPro" id="IPR019734">
    <property type="entry name" value="TPR_rpt"/>
</dbReference>
<accession>A0A4R6BTU7</accession>
<dbReference type="RefSeq" id="WP_133444080.1">
    <property type="nucleotide sequence ID" value="NZ_SCWB01000012.1"/>
</dbReference>
<evidence type="ECO:0000256" key="1">
    <source>
        <dbReference type="PROSITE-ProRule" id="PRU00339"/>
    </source>
</evidence>
<dbReference type="SUPFAM" id="SSF48452">
    <property type="entry name" value="TPR-like"/>
    <property type="match status" value="2"/>
</dbReference>
<dbReference type="EMBL" id="SCWB01000012">
    <property type="protein sequence ID" value="TDM07883.1"/>
    <property type="molecule type" value="Genomic_DNA"/>
</dbReference>
<organism evidence="3 4">
    <name type="scientific">Macrococcus lamae</name>
    <dbReference type="NCBI Taxonomy" id="198484"/>
    <lineage>
        <taxon>Bacteria</taxon>
        <taxon>Bacillati</taxon>
        <taxon>Bacillota</taxon>
        <taxon>Bacilli</taxon>
        <taxon>Bacillales</taxon>
        <taxon>Staphylococcaceae</taxon>
        <taxon>Macrococcus</taxon>
    </lineage>
</organism>
<name>A0A4R6BTU7_9STAP</name>
<keyword evidence="2" id="KW-0175">Coiled coil</keyword>
<dbReference type="AlphaFoldDB" id="A0A4R6BTU7"/>
<dbReference type="Gene3D" id="1.25.40.10">
    <property type="entry name" value="Tetratricopeptide repeat domain"/>
    <property type="match status" value="1"/>
</dbReference>
<dbReference type="Proteomes" id="UP000294802">
    <property type="component" value="Unassembled WGS sequence"/>
</dbReference>